<evidence type="ECO:0000313" key="4">
    <source>
        <dbReference type="Proteomes" id="UP000001876"/>
    </source>
</evidence>
<evidence type="ECO:0000313" key="3">
    <source>
        <dbReference type="EMBL" id="EEH54442.1"/>
    </source>
</evidence>
<dbReference type="InterPro" id="IPR001841">
    <property type="entry name" value="Znf_RING"/>
</dbReference>
<dbReference type="GeneID" id="9687251"/>
<dbReference type="CDD" id="cd16448">
    <property type="entry name" value="RING-H2"/>
    <property type="match status" value="1"/>
</dbReference>
<dbReference type="Pfam" id="PF17123">
    <property type="entry name" value="zf-RING_11"/>
    <property type="match status" value="1"/>
</dbReference>
<feature type="compositionally biased region" description="Low complexity" evidence="1">
    <location>
        <begin position="38"/>
        <end position="57"/>
    </location>
</feature>
<feature type="domain" description="RING-type" evidence="2">
    <location>
        <begin position="118"/>
        <end position="145"/>
    </location>
</feature>
<dbReference type="SUPFAM" id="SSF57850">
    <property type="entry name" value="RING/U-box"/>
    <property type="match status" value="1"/>
</dbReference>
<feature type="compositionally biased region" description="Low complexity" evidence="1">
    <location>
        <begin position="65"/>
        <end position="77"/>
    </location>
</feature>
<name>C1N1G6_MICPC</name>
<feature type="compositionally biased region" description="Acidic residues" evidence="1">
    <location>
        <begin position="24"/>
        <end position="33"/>
    </location>
</feature>
<dbReference type="AlphaFoldDB" id="C1N1G6"/>
<evidence type="ECO:0000259" key="2">
    <source>
        <dbReference type="Pfam" id="PF17123"/>
    </source>
</evidence>
<organism evidence="4">
    <name type="scientific">Micromonas pusilla (strain CCMP1545)</name>
    <name type="common">Picoplanktonic green alga</name>
    <dbReference type="NCBI Taxonomy" id="564608"/>
    <lineage>
        <taxon>Eukaryota</taxon>
        <taxon>Viridiplantae</taxon>
        <taxon>Chlorophyta</taxon>
        <taxon>Mamiellophyceae</taxon>
        <taxon>Mamiellales</taxon>
        <taxon>Mamiellaceae</taxon>
        <taxon>Micromonas</taxon>
    </lineage>
</organism>
<feature type="compositionally biased region" description="Acidic residues" evidence="1">
    <location>
        <begin position="1"/>
        <end position="10"/>
    </location>
</feature>
<dbReference type="Gene3D" id="3.30.40.10">
    <property type="entry name" value="Zinc/RING finger domain, C3HC4 (zinc finger)"/>
    <property type="match status" value="1"/>
</dbReference>
<dbReference type="RefSeq" id="XP_003061812.1">
    <property type="nucleotide sequence ID" value="XM_003061766.1"/>
</dbReference>
<proteinExistence type="predicted"/>
<protein>
    <submittedName>
        <fullName evidence="3">Predicted protein</fullName>
    </submittedName>
</protein>
<dbReference type="OrthoDB" id="8062037at2759"/>
<evidence type="ECO:0000256" key="1">
    <source>
        <dbReference type="SAM" id="MobiDB-lite"/>
    </source>
</evidence>
<dbReference type="Proteomes" id="UP000001876">
    <property type="component" value="Unassembled WGS sequence"/>
</dbReference>
<dbReference type="KEGG" id="mpp:MICPUCDRAFT_51395"/>
<feature type="region of interest" description="Disordered" evidence="1">
    <location>
        <begin position="1"/>
        <end position="101"/>
    </location>
</feature>
<keyword evidence="4" id="KW-1185">Reference proteome</keyword>
<dbReference type="EMBL" id="GG663744">
    <property type="protein sequence ID" value="EEH54442.1"/>
    <property type="molecule type" value="Genomic_DNA"/>
</dbReference>
<dbReference type="InterPro" id="IPR013083">
    <property type="entry name" value="Znf_RING/FYVE/PHD"/>
</dbReference>
<reference evidence="3 4" key="1">
    <citation type="journal article" date="2009" name="Science">
        <title>Green evolution and dynamic adaptations revealed by genomes of the marine picoeukaryotes Micromonas.</title>
        <authorList>
            <person name="Worden A.Z."/>
            <person name="Lee J.H."/>
            <person name="Mock T."/>
            <person name="Rouze P."/>
            <person name="Simmons M.P."/>
            <person name="Aerts A.L."/>
            <person name="Allen A.E."/>
            <person name="Cuvelier M.L."/>
            <person name="Derelle E."/>
            <person name="Everett M.V."/>
            <person name="Foulon E."/>
            <person name="Grimwood J."/>
            <person name="Gundlach H."/>
            <person name="Henrissat B."/>
            <person name="Napoli C."/>
            <person name="McDonald S.M."/>
            <person name="Parker M.S."/>
            <person name="Rombauts S."/>
            <person name="Salamov A."/>
            <person name="Von Dassow P."/>
            <person name="Badger J.H."/>
            <person name="Coutinho P.M."/>
            <person name="Demir E."/>
            <person name="Dubchak I."/>
            <person name="Gentemann C."/>
            <person name="Eikrem W."/>
            <person name="Gready J.E."/>
            <person name="John U."/>
            <person name="Lanier W."/>
            <person name="Lindquist E.A."/>
            <person name="Lucas S."/>
            <person name="Mayer K.F."/>
            <person name="Moreau H."/>
            <person name="Not F."/>
            <person name="Otillar R."/>
            <person name="Panaud O."/>
            <person name="Pangilinan J."/>
            <person name="Paulsen I."/>
            <person name="Piegu B."/>
            <person name="Poliakov A."/>
            <person name="Robbens S."/>
            <person name="Schmutz J."/>
            <person name="Toulza E."/>
            <person name="Wyss T."/>
            <person name="Zelensky A."/>
            <person name="Zhou K."/>
            <person name="Armbrust E.V."/>
            <person name="Bhattacharya D."/>
            <person name="Goodenough U.W."/>
            <person name="Van de Peer Y."/>
            <person name="Grigoriev I.V."/>
        </authorList>
    </citation>
    <scope>NUCLEOTIDE SEQUENCE [LARGE SCALE GENOMIC DNA]</scope>
    <source>
        <strain evidence="3 4">CCMP1545</strain>
    </source>
</reference>
<gene>
    <name evidence="3" type="ORF">MICPUCDRAFT_51395</name>
</gene>
<accession>C1N1G6</accession>
<sequence length="201" mass="21476">MTRDDDDDARDADATPPTTPRSLDEDDAPDEDAPPPQTTTTTTAAATTTATRTPATANRRRLCFATAASTTTTPSTAARRRLGTSDRDAFDRGVGVHAPPTPAPGLKCAGYHDGAEMCAICYSPLDDGAELFTTTCMHVFHRACLVRCREADFRRVLGARRSVPARPRENAVACAAFLSAQGPSLSIATRLDAFRLHQSII</sequence>